<dbReference type="SUPFAM" id="SSF52799">
    <property type="entry name" value="(Phosphotyrosine protein) phosphatases II"/>
    <property type="match status" value="1"/>
</dbReference>
<organism evidence="3 4">
    <name type="scientific">Amsacta moorei entomopoxvirus</name>
    <name type="common">AmEPV</name>
    <dbReference type="NCBI Taxonomy" id="28321"/>
    <lineage>
        <taxon>Viruses</taxon>
        <taxon>Varidnaviria</taxon>
        <taxon>Bamfordvirae</taxon>
        <taxon>Nucleocytoviricota</taxon>
        <taxon>Pokkesviricetes</taxon>
        <taxon>Chitovirales</taxon>
        <taxon>Poxviridae</taxon>
        <taxon>Entomopoxvirinae</taxon>
        <taxon>Betaentomopoxvirus</taxon>
    </lineage>
</organism>
<dbReference type="Proteomes" id="UP000000872">
    <property type="component" value="Segment"/>
</dbReference>
<keyword evidence="4" id="KW-1185">Reference proteome</keyword>
<dbReference type="InterPro" id="IPR051029">
    <property type="entry name" value="mRNA_Capping_Enz/RNA_Phosphat"/>
</dbReference>
<dbReference type="Pfam" id="PF00782">
    <property type="entry name" value="DSPc"/>
    <property type="match status" value="1"/>
</dbReference>
<dbReference type="InterPro" id="IPR000340">
    <property type="entry name" value="Dual-sp_phosphatase_cat-dom"/>
</dbReference>
<dbReference type="RefSeq" id="NP_065028.1">
    <property type="nucleotide sequence ID" value="NC_002520.1"/>
</dbReference>
<sequence length="157" mass="18725">MLPYKWNNYFAHGTIIKCINTICFKLPCNGTEWDICKLINTFPNLKIVIDFRYSETCYNPSDLNKLGIEYIKIPIKAQSLPTDDKINKFFNIIDKYIELKYLIGIHCTHGINRTGYMVCKYLIYKFKIPPYVAINIFEKNRGYYIEREIYINNLLYF</sequence>
<dbReference type="PANTHER" id="PTHR10367:SF17">
    <property type="entry name" value="MRNA-CAPPING ENZYME"/>
    <property type="match status" value="1"/>
</dbReference>
<dbReference type="GeneID" id="1494836"/>
<dbReference type="GO" id="GO:0004484">
    <property type="term" value="F:mRNA guanylyltransferase activity"/>
    <property type="evidence" value="ECO:0007669"/>
    <property type="project" value="TreeGrafter"/>
</dbReference>
<organismHost>
    <name type="scientific">Amsacta</name>
    <dbReference type="NCBI Taxonomy" id="340055"/>
</organismHost>
<dbReference type="Gene3D" id="3.90.190.10">
    <property type="entry name" value="Protein tyrosine phosphatase superfamily"/>
    <property type="match status" value="1"/>
</dbReference>
<comment type="catalytic activity">
    <reaction evidence="1">
        <text>O-phospho-L-seryl-[protein] + H2O = L-seryl-[protein] + phosphate</text>
        <dbReference type="Rhea" id="RHEA:20629"/>
        <dbReference type="Rhea" id="RHEA-COMP:9863"/>
        <dbReference type="Rhea" id="RHEA-COMP:11604"/>
        <dbReference type="ChEBI" id="CHEBI:15377"/>
        <dbReference type="ChEBI" id="CHEBI:29999"/>
        <dbReference type="ChEBI" id="CHEBI:43474"/>
        <dbReference type="ChEBI" id="CHEBI:83421"/>
    </reaction>
</comment>
<accession>Q9EMG0</accession>
<dbReference type="OrthoDB" id="19099at10239"/>
<dbReference type="InterPro" id="IPR016130">
    <property type="entry name" value="Tyr_Pase_AS"/>
</dbReference>
<feature type="domain" description="Tyrosine specific protein phosphatases" evidence="2">
    <location>
        <begin position="87"/>
        <end position="152"/>
    </location>
</feature>
<name>Q9EMG0_AMEPV</name>
<evidence type="ECO:0000313" key="4">
    <source>
        <dbReference type="Proteomes" id="UP000000872"/>
    </source>
</evidence>
<dbReference type="InterPro" id="IPR029021">
    <property type="entry name" value="Prot-tyrosine_phosphatase-like"/>
</dbReference>
<dbReference type="PROSITE" id="PS50056">
    <property type="entry name" value="TYR_PHOSPHATASE_2"/>
    <property type="match status" value="1"/>
</dbReference>
<dbReference type="GO" id="GO:0006370">
    <property type="term" value="P:7-methylguanosine mRNA capping"/>
    <property type="evidence" value="ECO:0007669"/>
    <property type="project" value="TreeGrafter"/>
</dbReference>
<evidence type="ECO:0000313" key="3">
    <source>
        <dbReference type="EMBL" id="AAG02952.1"/>
    </source>
</evidence>
<evidence type="ECO:0000259" key="2">
    <source>
        <dbReference type="PROSITE" id="PS50056"/>
    </source>
</evidence>
<dbReference type="EMBL" id="AF250284">
    <property type="protein sequence ID" value="AAG02952.1"/>
    <property type="molecule type" value="Genomic_DNA"/>
</dbReference>
<dbReference type="KEGG" id="vg:1494836"/>
<gene>
    <name evidence="3" type="primary">AMV246</name>
</gene>
<dbReference type="PROSITE" id="PS00383">
    <property type="entry name" value="TYR_PHOSPHATASE_1"/>
    <property type="match status" value="1"/>
</dbReference>
<evidence type="ECO:0000256" key="1">
    <source>
        <dbReference type="ARBA" id="ARBA00047339"/>
    </source>
</evidence>
<proteinExistence type="predicted"/>
<reference evidence="3 4" key="1">
    <citation type="journal article" date="2000" name="Virology">
        <title>Complete genomic sequence of the Amsacta moorei entomopoxvirus: analysis and comparison with other poxviruses.</title>
        <authorList>
            <person name="Bawden A.L."/>
            <person name="Glassberg K.J."/>
            <person name="Diggans J."/>
            <person name="Shaw R."/>
            <person name="Farmerie W."/>
            <person name="Moyer R.W."/>
        </authorList>
    </citation>
    <scope>NUCLEOTIDE SEQUENCE [LARGE SCALE GENOMIC DNA]</scope>
</reference>
<dbReference type="PANTHER" id="PTHR10367">
    <property type="entry name" value="MRNA-CAPPING ENZYME"/>
    <property type="match status" value="1"/>
</dbReference>
<protein>
    <submittedName>
        <fullName evidence="3">AMV246</fullName>
    </submittedName>
</protein>
<dbReference type="InterPro" id="IPR000387">
    <property type="entry name" value="Tyr_Pase_dom"/>
</dbReference>